<feature type="domain" description="Fucosyltransferase C-terminal" evidence="25">
    <location>
        <begin position="176"/>
        <end position="356"/>
    </location>
</feature>
<evidence type="ECO:0000256" key="24">
    <source>
        <dbReference type="RuleBase" id="RU003832"/>
    </source>
</evidence>
<evidence type="ECO:0000256" key="19">
    <source>
        <dbReference type="ARBA" id="ARBA00036481"/>
    </source>
</evidence>
<evidence type="ECO:0000259" key="25">
    <source>
        <dbReference type="Pfam" id="PF00852"/>
    </source>
</evidence>
<keyword evidence="7 24" id="KW-0812">Transmembrane</keyword>
<comment type="subcellular location">
    <subcellularLocation>
        <location evidence="24">Golgi apparatus</location>
        <location evidence="24">Golgi stack membrane</location>
        <topology evidence="24">Single-pass type II membrane protein</topology>
    </subcellularLocation>
    <subcellularLocation>
        <location evidence="21">Golgi apparatus</location>
        <location evidence="21">trans-Golgi network membrane</location>
        <topology evidence="21">Single-pass type II membrane protein</topology>
    </subcellularLocation>
</comment>
<dbReference type="InterPro" id="IPR055270">
    <property type="entry name" value="Glyco_tran_10_C"/>
</dbReference>
<dbReference type="GO" id="GO:0032580">
    <property type="term" value="C:Golgi cisterna membrane"/>
    <property type="evidence" value="ECO:0007669"/>
    <property type="project" value="UniProtKB-SubCell"/>
</dbReference>
<gene>
    <name evidence="28" type="primary">LOC115015585</name>
</gene>
<keyword evidence="11" id="KW-0443">Lipid metabolism</keyword>
<comment type="catalytic activity">
    <reaction evidence="16">
        <text>alpha-D-galactosyl-(1-&gt;3)-beta-D-galactosyl-(1-&gt;4)-N-acetyl-beta-D-glucosaminyl-(1-&gt;3)-beta-D-galactosyl-(1-&gt;4)-beta-D-glucosyl-(1&lt;-&gt;1')-ceramide + GDP-beta-L-fucose = a neolactoside IV(3)-alpha-Gal,III(3)-alpha-Fuc-nLc4Cer + GDP + H(+)</text>
        <dbReference type="Rhea" id="RHEA:48380"/>
        <dbReference type="ChEBI" id="CHEBI:15378"/>
        <dbReference type="ChEBI" id="CHEBI:57273"/>
        <dbReference type="ChEBI" id="CHEBI:58189"/>
        <dbReference type="ChEBI" id="CHEBI:90380"/>
        <dbReference type="ChEBI" id="CHEBI:90381"/>
    </reaction>
    <physiologicalReaction direction="left-to-right" evidence="16">
        <dbReference type="Rhea" id="RHEA:48381"/>
    </physiologicalReaction>
</comment>
<evidence type="ECO:0000313" key="27">
    <source>
        <dbReference type="Proteomes" id="UP000504630"/>
    </source>
</evidence>
<evidence type="ECO:0000259" key="26">
    <source>
        <dbReference type="Pfam" id="PF17039"/>
    </source>
</evidence>
<evidence type="ECO:0000256" key="2">
    <source>
        <dbReference type="ARBA" id="ARBA00004934"/>
    </source>
</evidence>
<keyword evidence="6 24" id="KW-0808">Transferase</keyword>
<evidence type="ECO:0000256" key="23">
    <source>
        <dbReference type="ARBA" id="ARBA00043838"/>
    </source>
</evidence>
<evidence type="ECO:0000256" key="21">
    <source>
        <dbReference type="ARBA" id="ARBA00037848"/>
    </source>
</evidence>
<evidence type="ECO:0000256" key="10">
    <source>
        <dbReference type="ARBA" id="ARBA00023034"/>
    </source>
</evidence>
<keyword evidence="14" id="KW-0325">Glycoprotein</keyword>
<dbReference type="PANTHER" id="PTHR11929:SF10">
    <property type="entry name" value="4-GALACTOSYL-N-ACETYLGLUCOSAMINIDE 3-ALPHA-L-FUCOSYLTRANSFERASE 9"/>
    <property type="match status" value="1"/>
</dbReference>
<dbReference type="SUPFAM" id="SSF53756">
    <property type="entry name" value="UDP-Glycosyltransferase/glycogen phosphorylase"/>
    <property type="match status" value="1"/>
</dbReference>
<sequence length="359" mass="41796">MASFFFISRASVTVILILAGIVVLVLMYSKSLPPPKCPPTPFHSKTKKANSSSTDKPVLLLWFWPENKKFDLKVCKRLFKIDSCHLTDDRSFYSRAHGVLVFHKAIHDDLSNLPTSARTRSQTWIWFNTESPTNTRRIEGIQGLFNLTMSYRKDADINVEWKLTLKKDKDEDFVLPKKERLLCWIVDNDIQTKSLEGYKYYKELIKHTTVDVFNSSSAKFSNGENYFLTISTCKFYLSFENSIHKDYITETFNAPLVAGSVPIVLGPPRNNYEDFAPGTSFIHVNDFPDAAKLVEFLLKLEKDNKAYMRYFDWRQFYTARRNPVQENLRFAHAICQACHYLGMNKIYRVVPDLYKWLLL</sequence>
<dbReference type="GO" id="GO:0017083">
    <property type="term" value="F:4-galactosyl-N-acetylglucosaminide 3-alpha-L-fucosyltransferase activity"/>
    <property type="evidence" value="ECO:0007669"/>
    <property type="project" value="UniProtKB-EC"/>
</dbReference>
<comment type="catalytic activity">
    <reaction evidence="20">
        <text>a neolactoside nLc4Cer + GDP-beta-L-fucose = a neolactoside III(3)-alpha-Fuc-nLc4Cer + GDP + H(+)</text>
        <dbReference type="Rhea" id="RHEA:48376"/>
        <dbReference type="ChEBI" id="CHEBI:15378"/>
        <dbReference type="ChEBI" id="CHEBI:57273"/>
        <dbReference type="ChEBI" id="CHEBI:58189"/>
        <dbReference type="ChEBI" id="CHEBI:90376"/>
        <dbReference type="ChEBI" id="CHEBI:90379"/>
    </reaction>
    <physiologicalReaction direction="left-to-right" evidence="20">
        <dbReference type="Rhea" id="RHEA:48377"/>
    </physiologicalReaction>
</comment>
<keyword evidence="9 24" id="KW-1133">Transmembrane helix</keyword>
<comment type="catalytic activity">
    <reaction evidence="19">
        <text>an N-acetyl-alpha-neuraminyl-(2-&gt;3)-beta-D-galactosyl-(1-&gt;4)-N-acetyl-beta-D-glucosaminyl derivative + GDP-beta-L-fucose = an alpha-Neu5Ac-(2-&gt;3)-beta-D-Gal-(1-&gt;4)-[alpha-L-Fuc-(1-&gt;3)]-beta-D-GlcNAc derivative + GDP + H(+)</text>
        <dbReference type="Rhea" id="RHEA:56076"/>
        <dbReference type="ChEBI" id="CHEBI:15378"/>
        <dbReference type="ChEBI" id="CHEBI:57273"/>
        <dbReference type="ChEBI" id="CHEBI:58189"/>
        <dbReference type="ChEBI" id="CHEBI:136545"/>
        <dbReference type="ChEBI" id="CHEBI:139509"/>
    </reaction>
    <physiologicalReaction direction="left-to-right" evidence="19">
        <dbReference type="Rhea" id="RHEA:56077"/>
    </physiologicalReaction>
</comment>
<dbReference type="EC" id="2.4.1.-" evidence="24"/>
<name>A0A6J2QMF3_COTGO</name>
<evidence type="ECO:0000256" key="1">
    <source>
        <dbReference type="ARBA" id="ARBA00004922"/>
    </source>
</evidence>
<reference evidence="28" key="1">
    <citation type="submission" date="2025-08" db="UniProtKB">
        <authorList>
            <consortium name="RefSeq"/>
        </authorList>
    </citation>
    <scope>IDENTIFICATION</scope>
</reference>
<dbReference type="InterPro" id="IPR038577">
    <property type="entry name" value="GT10-like_C_sf"/>
</dbReference>
<comment type="catalytic activity">
    <reaction evidence="22">
        <text>beta-D-Gal-(1-&gt;4)-beta-D-GlcNAc-(1-&gt;3)-beta-D-Gal-(1-&gt;4)-D-Glc + GDP-beta-L-fucose = beta-D-Gal-(1-&gt;4)-[alpha-L-Fuc-(1-&gt;3)]-beta-D-GlcNAc-(1-&gt;3)-beta-D-Gal-(1-&gt;4)-D-Glc + GDP + H(+)</text>
        <dbReference type="Rhea" id="RHEA:77187"/>
        <dbReference type="ChEBI" id="CHEBI:15378"/>
        <dbReference type="ChEBI" id="CHEBI:57273"/>
        <dbReference type="ChEBI" id="CHEBI:58189"/>
        <dbReference type="ChEBI" id="CHEBI:60239"/>
        <dbReference type="ChEBI" id="CHEBI:61352"/>
    </reaction>
    <physiologicalReaction direction="left-to-right" evidence="22">
        <dbReference type="Rhea" id="RHEA:77188"/>
    </physiologicalReaction>
</comment>
<evidence type="ECO:0000256" key="7">
    <source>
        <dbReference type="ARBA" id="ARBA00022692"/>
    </source>
</evidence>
<dbReference type="InParanoid" id="A0A6J2QMF3"/>
<evidence type="ECO:0000256" key="22">
    <source>
        <dbReference type="ARBA" id="ARBA00043828"/>
    </source>
</evidence>
<dbReference type="Pfam" id="PF00852">
    <property type="entry name" value="Glyco_transf_10"/>
    <property type="match status" value="1"/>
</dbReference>
<dbReference type="InterPro" id="IPR001503">
    <property type="entry name" value="Glyco_trans_10"/>
</dbReference>
<comment type="similarity">
    <text evidence="3 24">Belongs to the glycosyltransferase 10 family.</text>
</comment>
<dbReference type="Proteomes" id="UP000504630">
    <property type="component" value="Chromosome 11"/>
</dbReference>
<evidence type="ECO:0000256" key="6">
    <source>
        <dbReference type="ARBA" id="ARBA00022679"/>
    </source>
</evidence>
<comment type="subunit">
    <text evidence="4">Homodimer.</text>
</comment>
<proteinExistence type="inferred from homology"/>
<dbReference type="Gene3D" id="3.40.50.11660">
    <property type="entry name" value="Glycosyl transferase family 10, C-terminal domain"/>
    <property type="match status" value="1"/>
</dbReference>
<feature type="transmembrane region" description="Helical" evidence="24">
    <location>
        <begin position="6"/>
        <end position="28"/>
    </location>
</feature>
<dbReference type="UniPathway" id="UPA00378"/>
<evidence type="ECO:0000256" key="13">
    <source>
        <dbReference type="ARBA" id="ARBA00023157"/>
    </source>
</evidence>
<evidence type="ECO:0000256" key="12">
    <source>
        <dbReference type="ARBA" id="ARBA00023136"/>
    </source>
</evidence>
<comment type="catalytic activity">
    <reaction evidence="18">
        <text>alpha-N-glycoloylneuraminosyl-(2-&gt;3)-beta-D-galactosyl-(1-&gt;4)-N-acetyl-beta-D-glucosaminyl-(1-&gt;3)-beta-D-galactosyl-(1-&gt;4)-N-acetyl-beta-D-glucosaminyl-(1-&gt;3)-beta-D-galactosyl-(1-&gt;4)-beta-D-glucosyl-(1&lt;-&gt;1')-ceramide + GDP-beta-L-fucose = alpha-N-glycoloylneuraminosyl-(2-&gt;3)-beta-D-galactosyl-(1-&gt;4)-N-acetyl-beta-D-glucosaminyl-(1-&gt;3)-beta-D-galactosyl-(1-&gt;4)-[alpha-L-fucosyl-(1-&gt;3)]-N-acetyl-beta-D-glucosaminyl-(1-&gt;3)-beta-D-galactosyl-(1-&gt;4)-beta-D-glucosyl-(1&lt;-&gt;1')-ceramide + GDP + H(+)</text>
        <dbReference type="Rhea" id="RHEA:48388"/>
        <dbReference type="ChEBI" id="CHEBI:15378"/>
        <dbReference type="ChEBI" id="CHEBI:57273"/>
        <dbReference type="ChEBI" id="CHEBI:58189"/>
        <dbReference type="ChEBI" id="CHEBI:90383"/>
        <dbReference type="ChEBI" id="CHEBI:90384"/>
    </reaction>
    <physiologicalReaction direction="left-to-right" evidence="18">
        <dbReference type="Rhea" id="RHEA:48389"/>
    </physiologicalReaction>
</comment>
<comment type="catalytic activity">
    <reaction evidence="15">
        <text>a beta-D-galactosyl-(1-&gt;4)-N-acetyl-beta-D-glucosaminyl derivative + GDP-beta-L-fucose = a beta-D-galactosyl-(1-&gt;4)-[alpha-L-fucosyl-(1-&gt;3)]-N-acetyl-beta-D-glucosaminyl derivative + GDP + H(+)</text>
        <dbReference type="Rhea" id="RHEA:14257"/>
        <dbReference type="ChEBI" id="CHEBI:15378"/>
        <dbReference type="ChEBI" id="CHEBI:57273"/>
        <dbReference type="ChEBI" id="CHEBI:58189"/>
        <dbReference type="ChEBI" id="CHEBI:133507"/>
        <dbReference type="ChEBI" id="CHEBI:137941"/>
        <dbReference type="EC" id="2.4.1.152"/>
    </reaction>
    <physiologicalReaction direction="left-to-right" evidence="15">
        <dbReference type="Rhea" id="RHEA:14258"/>
    </physiologicalReaction>
</comment>
<evidence type="ECO:0000256" key="8">
    <source>
        <dbReference type="ARBA" id="ARBA00022968"/>
    </source>
</evidence>
<evidence type="ECO:0000256" key="4">
    <source>
        <dbReference type="ARBA" id="ARBA00011738"/>
    </source>
</evidence>
<evidence type="ECO:0000256" key="18">
    <source>
        <dbReference type="ARBA" id="ARBA00036295"/>
    </source>
</evidence>
<feature type="domain" description="Fucosyltransferase N-terminal" evidence="26">
    <location>
        <begin position="55"/>
        <end position="161"/>
    </location>
</feature>
<keyword evidence="8" id="KW-0735">Signal-anchor</keyword>
<keyword evidence="12 24" id="KW-0472">Membrane</keyword>
<evidence type="ECO:0000256" key="9">
    <source>
        <dbReference type="ARBA" id="ARBA00022989"/>
    </source>
</evidence>
<evidence type="ECO:0000256" key="15">
    <source>
        <dbReference type="ARBA" id="ARBA00029329"/>
    </source>
</evidence>
<evidence type="ECO:0000256" key="17">
    <source>
        <dbReference type="ARBA" id="ARBA00036234"/>
    </source>
</evidence>
<dbReference type="Pfam" id="PF17039">
    <property type="entry name" value="Glyco_tran_10_N"/>
    <property type="match status" value="1"/>
</dbReference>
<keyword evidence="27" id="KW-1185">Reference proteome</keyword>
<dbReference type="InterPro" id="IPR031481">
    <property type="entry name" value="Glyco_tran_10_N"/>
</dbReference>
<dbReference type="KEGG" id="cgob:115015585"/>
<evidence type="ECO:0000256" key="14">
    <source>
        <dbReference type="ARBA" id="ARBA00023180"/>
    </source>
</evidence>
<keyword evidence="10 24" id="KW-0333">Golgi apparatus</keyword>
<protein>
    <recommendedName>
        <fullName evidence="24">Fucosyltransferase</fullName>
        <ecNumber evidence="24">2.4.1.-</ecNumber>
    </recommendedName>
</protein>
<keyword evidence="13" id="KW-1015">Disulfide bond</keyword>
<evidence type="ECO:0000256" key="16">
    <source>
        <dbReference type="ARBA" id="ARBA00036053"/>
    </source>
</evidence>
<dbReference type="PANTHER" id="PTHR11929">
    <property type="entry name" value="ALPHA- 1,3 -FUCOSYLTRANSFERASE"/>
    <property type="match status" value="1"/>
</dbReference>
<dbReference type="GO" id="GO:0006629">
    <property type="term" value="P:lipid metabolic process"/>
    <property type="evidence" value="ECO:0007669"/>
    <property type="project" value="UniProtKB-KW"/>
</dbReference>
<comment type="catalytic activity">
    <reaction evidence="17">
        <text>an alpha-Neu5Ac-(2-&gt;3)-beta-D-Gal-(1-&gt;4)-beta-D-GlcNAc-(1-&gt;3)-beta-D-Gal-(1-&gt;4)-beta-D-GlcNAc derivative + GDP-beta-L-fucose = an alpha-Neu5Ac-(2-&gt;3)-beta-D-Gal-(1-&gt;4)-beta-D-GlcNAc-(1-&gt;3)-beta-D-Gal-(1-&gt;4)-[alpha-L-Fuc-(1-&gt;3)]-beta-D-GlcNAc derivative + GDP + H(+)</text>
        <dbReference type="Rhea" id="RHEA:68044"/>
        <dbReference type="ChEBI" id="CHEBI:15378"/>
        <dbReference type="ChEBI" id="CHEBI:57273"/>
        <dbReference type="ChEBI" id="CHEBI:58189"/>
        <dbReference type="ChEBI" id="CHEBI:145343"/>
        <dbReference type="ChEBI" id="CHEBI:176900"/>
    </reaction>
    <physiologicalReaction direction="left-to-right" evidence="17">
        <dbReference type="Rhea" id="RHEA:68045"/>
    </physiologicalReaction>
</comment>
<keyword evidence="5 24" id="KW-0328">Glycosyltransferase</keyword>
<evidence type="ECO:0000256" key="5">
    <source>
        <dbReference type="ARBA" id="ARBA00022676"/>
    </source>
</evidence>
<dbReference type="FunCoup" id="A0A6J2QMF3">
    <property type="interactions" value="68"/>
</dbReference>
<evidence type="ECO:0000313" key="28">
    <source>
        <dbReference type="RefSeq" id="XP_029298901.1"/>
    </source>
</evidence>
<dbReference type="GeneID" id="115015585"/>
<evidence type="ECO:0000256" key="3">
    <source>
        <dbReference type="ARBA" id="ARBA00008919"/>
    </source>
</evidence>
<comment type="pathway">
    <text evidence="1">Protein modification; protein glycosylation.</text>
</comment>
<dbReference type="RefSeq" id="XP_029298901.1">
    <property type="nucleotide sequence ID" value="XM_029443041.1"/>
</dbReference>
<accession>A0A6J2QMF3</accession>
<dbReference type="OrthoDB" id="427096at2759"/>
<dbReference type="FunFam" id="3.40.50.11660:FF:000001">
    <property type="entry name" value="alpha-(1,3)-fucosyltransferase 9"/>
    <property type="match status" value="1"/>
</dbReference>
<evidence type="ECO:0000256" key="20">
    <source>
        <dbReference type="ARBA" id="ARBA00036757"/>
    </source>
</evidence>
<dbReference type="AlphaFoldDB" id="A0A6J2QMF3"/>
<organism evidence="27 28">
    <name type="scientific">Cottoperca gobio</name>
    <name type="common">Frogmouth</name>
    <name type="synonym">Aphritis gobio</name>
    <dbReference type="NCBI Taxonomy" id="56716"/>
    <lineage>
        <taxon>Eukaryota</taxon>
        <taxon>Metazoa</taxon>
        <taxon>Chordata</taxon>
        <taxon>Craniata</taxon>
        <taxon>Vertebrata</taxon>
        <taxon>Euteleostomi</taxon>
        <taxon>Actinopterygii</taxon>
        <taxon>Neopterygii</taxon>
        <taxon>Teleostei</taxon>
        <taxon>Neoteleostei</taxon>
        <taxon>Acanthomorphata</taxon>
        <taxon>Eupercaria</taxon>
        <taxon>Perciformes</taxon>
        <taxon>Notothenioidei</taxon>
        <taxon>Bovichtidae</taxon>
        <taxon>Cottoperca</taxon>
    </lineage>
</organism>
<comment type="pathway">
    <text evidence="2">Glycolipid biosynthesis.</text>
</comment>
<comment type="catalytic activity">
    <reaction evidence="23">
        <text>an alpha-L-Fuc-(1-&gt;2)-beta-D-Gal-(1-&gt;4)-beta-D-GlcNAc derivative + GDP-beta-L-fucose = an alpha-L-Fuc-(1-&gt;2)-beta-D-Gal-(1-&gt;4)-[alpha-L-Fuc-(1-&gt;3)]-beta-D-GlcNAc derivative + GDP + H(+)</text>
        <dbReference type="Rhea" id="RHEA:77191"/>
        <dbReference type="ChEBI" id="CHEBI:15378"/>
        <dbReference type="ChEBI" id="CHEBI:57273"/>
        <dbReference type="ChEBI" id="CHEBI:58189"/>
        <dbReference type="ChEBI" id="CHEBI:133510"/>
        <dbReference type="ChEBI" id="CHEBI:195560"/>
    </reaction>
    <physiologicalReaction direction="left-to-right" evidence="23">
        <dbReference type="Rhea" id="RHEA:77192"/>
    </physiologicalReaction>
</comment>
<evidence type="ECO:0000256" key="11">
    <source>
        <dbReference type="ARBA" id="ARBA00023098"/>
    </source>
</evidence>